<feature type="non-terminal residue" evidence="1">
    <location>
        <position position="55"/>
    </location>
</feature>
<dbReference type="PANTHER" id="PTHR46071:SF4">
    <property type="entry name" value="ANKYRIN REPEAT AND BTB_POZ DOMAIN-CONTAINING PROTEIN 3-A-RELATED"/>
    <property type="match status" value="1"/>
</dbReference>
<feature type="non-terminal residue" evidence="1">
    <location>
        <position position="1"/>
    </location>
</feature>
<organism evidence="1 2">
    <name type="scientific">Cirrhinus mrigala</name>
    <name type="common">Mrigala</name>
    <dbReference type="NCBI Taxonomy" id="683832"/>
    <lineage>
        <taxon>Eukaryota</taxon>
        <taxon>Metazoa</taxon>
        <taxon>Chordata</taxon>
        <taxon>Craniata</taxon>
        <taxon>Vertebrata</taxon>
        <taxon>Euteleostomi</taxon>
        <taxon>Actinopterygii</taxon>
        <taxon>Neopterygii</taxon>
        <taxon>Teleostei</taxon>
        <taxon>Ostariophysi</taxon>
        <taxon>Cypriniformes</taxon>
        <taxon>Cyprinidae</taxon>
        <taxon>Labeoninae</taxon>
        <taxon>Labeonini</taxon>
        <taxon>Cirrhinus</taxon>
    </lineage>
</organism>
<dbReference type="EMBL" id="JAMKFB020000004">
    <property type="protein sequence ID" value="KAL0196159.1"/>
    <property type="molecule type" value="Genomic_DNA"/>
</dbReference>
<evidence type="ECO:0000313" key="1">
    <source>
        <dbReference type="EMBL" id="KAL0196159.1"/>
    </source>
</evidence>
<dbReference type="AlphaFoldDB" id="A0ABD0RC97"/>
<sequence length="55" mass="5980">ADDCFCATRKLDAASTEAKFLQDLGFRMLNCGRTDLVKQAVNLLGPDGINSMSEQ</sequence>
<comment type="caution">
    <text evidence="1">The sequence shown here is derived from an EMBL/GenBank/DDBJ whole genome shotgun (WGS) entry which is preliminary data.</text>
</comment>
<keyword evidence="2" id="KW-1185">Reference proteome</keyword>
<reference evidence="1 2" key="1">
    <citation type="submission" date="2024-05" db="EMBL/GenBank/DDBJ databases">
        <title>Genome sequencing and assembly of Indian major carp, Cirrhinus mrigala (Hamilton, 1822).</title>
        <authorList>
            <person name="Mohindra V."/>
            <person name="Chowdhury L.M."/>
            <person name="Lal K."/>
            <person name="Jena J.K."/>
        </authorList>
    </citation>
    <scope>NUCLEOTIDE SEQUENCE [LARGE SCALE GENOMIC DNA]</scope>
    <source>
        <strain evidence="1">CM1030</strain>
        <tissue evidence="1">Blood</tissue>
    </source>
</reference>
<accession>A0ABD0RC97</accession>
<proteinExistence type="predicted"/>
<dbReference type="PANTHER" id="PTHR46071">
    <property type="entry name" value="ANKYRIN REPEAT AND BTB/POZ DOMAIN-CONTAINING"/>
    <property type="match status" value="1"/>
</dbReference>
<evidence type="ECO:0000313" key="2">
    <source>
        <dbReference type="Proteomes" id="UP001529510"/>
    </source>
</evidence>
<protein>
    <submittedName>
        <fullName evidence="1">Uncharacterized protein</fullName>
    </submittedName>
</protein>
<gene>
    <name evidence="1" type="ORF">M9458_009731</name>
</gene>
<dbReference type="InterPro" id="IPR052089">
    <property type="entry name" value="Ankyrin-BTB/POZ_domain"/>
</dbReference>
<name>A0ABD0RC97_CIRMR</name>
<dbReference type="Proteomes" id="UP001529510">
    <property type="component" value="Unassembled WGS sequence"/>
</dbReference>